<organism evidence="2 3">
    <name type="scientific">Saccharopolyspora shandongensis</name>
    <dbReference type="NCBI Taxonomy" id="418495"/>
    <lineage>
        <taxon>Bacteria</taxon>
        <taxon>Bacillati</taxon>
        <taxon>Actinomycetota</taxon>
        <taxon>Actinomycetes</taxon>
        <taxon>Pseudonocardiales</taxon>
        <taxon>Pseudonocardiaceae</taxon>
        <taxon>Saccharopolyspora</taxon>
    </lineage>
</organism>
<proteinExistence type="predicted"/>
<accession>A0A1H3MQA7</accession>
<keyword evidence="1" id="KW-0472">Membrane</keyword>
<protein>
    <recommendedName>
        <fullName evidence="4">CAAX protease self-immunity</fullName>
    </recommendedName>
</protein>
<dbReference type="Proteomes" id="UP000199529">
    <property type="component" value="Unassembled WGS sequence"/>
</dbReference>
<evidence type="ECO:0000256" key="1">
    <source>
        <dbReference type="SAM" id="Phobius"/>
    </source>
</evidence>
<dbReference type="AlphaFoldDB" id="A0A1H3MQA7"/>
<feature type="transmembrane region" description="Helical" evidence="1">
    <location>
        <begin position="117"/>
        <end position="140"/>
    </location>
</feature>
<feature type="transmembrane region" description="Helical" evidence="1">
    <location>
        <begin position="12"/>
        <end position="34"/>
    </location>
</feature>
<dbReference type="EMBL" id="FNOK01000035">
    <property type="protein sequence ID" value="SDY78841.1"/>
    <property type="molecule type" value="Genomic_DNA"/>
</dbReference>
<dbReference type="STRING" id="418495.SAMN05216215_103516"/>
<evidence type="ECO:0000313" key="3">
    <source>
        <dbReference type="Proteomes" id="UP000199529"/>
    </source>
</evidence>
<evidence type="ECO:0000313" key="2">
    <source>
        <dbReference type="EMBL" id="SDY78841.1"/>
    </source>
</evidence>
<sequence length="166" mass="17640">MNDEQTSARPGWLHVTPAAVIAVVLYVVGGIVVFDLPVTPEISGLWQFALSAVVPMAAFFVAVLAMRKGFAPFGFRRVPAVWLLAAAGVGLAGMGATTLLEIFILHPLFPDAEEVQVGYNAAATGGLLSFLGVIALGGVIEPFGEELLFRGVIANFMKRWGPWVMI</sequence>
<gene>
    <name evidence="2" type="ORF">SAMN05216215_103516</name>
</gene>
<feature type="transmembrane region" description="Helical" evidence="1">
    <location>
        <begin position="78"/>
        <end position="105"/>
    </location>
</feature>
<keyword evidence="1" id="KW-1133">Transmembrane helix</keyword>
<dbReference type="RefSeq" id="WP_143061147.1">
    <property type="nucleotide sequence ID" value="NZ_FNOK01000035.1"/>
</dbReference>
<reference evidence="3" key="1">
    <citation type="submission" date="2016-10" db="EMBL/GenBank/DDBJ databases">
        <authorList>
            <person name="Varghese N."/>
            <person name="Submissions S."/>
        </authorList>
    </citation>
    <scope>NUCLEOTIDE SEQUENCE [LARGE SCALE GENOMIC DNA]</scope>
    <source>
        <strain evidence="3">CGMCC 4.3530</strain>
    </source>
</reference>
<evidence type="ECO:0008006" key="4">
    <source>
        <dbReference type="Google" id="ProtNLM"/>
    </source>
</evidence>
<keyword evidence="3" id="KW-1185">Reference proteome</keyword>
<name>A0A1H3MQA7_9PSEU</name>
<feature type="transmembrane region" description="Helical" evidence="1">
    <location>
        <begin position="46"/>
        <end position="66"/>
    </location>
</feature>
<dbReference type="OrthoDB" id="3693644at2"/>
<keyword evidence="1" id="KW-0812">Transmembrane</keyword>